<dbReference type="EMBL" id="CADEPI010000091">
    <property type="protein sequence ID" value="CAB3373903.1"/>
    <property type="molecule type" value="Genomic_DNA"/>
</dbReference>
<dbReference type="InterPro" id="IPR000536">
    <property type="entry name" value="Nucl_hrmn_rcpt_lig-bd"/>
</dbReference>
<feature type="domain" description="NR LBD" evidence="13">
    <location>
        <begin position="284"/>
        <end position="539"/>
    </location>
</feature>
<evidence type="ECO:0000256" key="6">
    <source>
        <dbReference type="ARBA" id="ARBA00023015"/>
    </source>
</evidence>
<keyword evidence="5" id="KW-0862">Zinc</keyword>
<evidence type="ECO:0000259" key="13">
    <source>
        <dbReference type="PROSITE" id="PS51843"/>
    </source>
</evidence>
<dbReference type="GO" id="GO:0000122">
    <property type="term" value="P:negative regulation of transcription by RNA polymerase II"/>
    <property type="evidence" value="ECO:0007669"/>
    <property type="project" value="TreeGrafter"/>
</dbReference>
<evidence type="ECO:0000313" key="15">
    <source>
        <dbReference type="Proteomes" id="UP000494165"/>
    </source>
</evidence>
<keyword evidence="3" id="KW-0479">Metal-binding</keyword>
<dbReference type="InterPro" id="IPR013088">
    <property type="entry name" value="Znf_NHR/GATA"/>
</dbReference>
<dbReference type="GO" id="GO:0009755">
    <property type="term" value="P:hormone-mediated signaling pathway"/>
    <property type="evidence" value="ECO:0007669"/>
    <property type="project" value="TreeGrafter"/>
</dbReference>
<evidence type="ECO:0000256" key="4">
    <source>
        <dbReference type="ARBA" id="ARBA00022771"/>
    </source>
</evidence>
<evidence type="ECO:0000256" key="3">
    <source>
        <dbReference type="ARBA" id="ARBA00022723"/>
    </source>
</evidence>
<keyword evidence="4" id="KW-0863">Zinc-finger</keyword>
<proteinExistence type="inferred from homology"/>
<feature type="region of interest" description="Disordered" evidence="11">
    <location>
        <begin position="695"/>
        <end position="719"/>
    </location>
</feature>
<dbReference type="GO" id="GO:0035075">
    <property type="term" value="P:response to ecdysone"/>
    <property type="evidence" value="ECO:0007669"/>
    <property type="project" value="UniProtKB-ARBA"/>
</dbReference>
<dbReference type="Gene3D" id="1.10.565.10">
    <property type="entry name" value="Retinoid X Receptor"/>
    <property type="match status" value="1"/>
</dbReference>
<evidence type="ECO:0008006" key="16">
    <source>
        <dbReference type="Google" id="ProtNLM"/>
    </source>
</evidence>
<dbReference type="PANTHER" id="PTHR24082:SF473">
    <property type="entry name" value="ECDYSONE-INDUCED PROTEIN 75B, ISOFORM B"/>
    <property type="match status" value="1"/>
</dbReference>
<dbReference type="PRINTS" id="PR00398">
    <property type="entry name" value="STRDHORMONER"/>
</dbReference>
<dbReference type="OrthoDB" id="7634782at2759"/>
<dbReference type="PANTHER" id="PTHR24082">
    <property type="entry name" value="NUCLEAR HORMONE RECEPTOR"/>
    <property type="match status" value="1"/>
</dbReference>
<evidence type="ECO:0000256" key="11">
    <source>
        <dbReference type="SAM" id="MobiDB-lite"/>
    </source>
</evidence>
<protein>
    <recommendedName>
        <fullName evidence="16">Nuclear receptor domain-containing protein</fullName>
    </recommendedName>
</protein>
<dbReference type="PRINTS" id="PR00546">
    <property type="entry name" value="THYROIDHORMR"/>
</dbReference>
<dbReference type="GO" id="GO:0004879">
    <property type="term" value="F:nuclear receptor activity"/>
    <property type="evidence" value="ECO:0007669"/>
    <property type="project" value="InterPro"/>
</dbReference>
<keyword evidence="7" id="KW-0238">DNA-binding</keyword>
<dbReference type="Proteomes" id="UP000494165">
    <property type="component" value="Unassembled WGS sequence"/>
</dbReference>
<evidence type="ECO:0000259" key="12">
    <source>
        <dbReference type="PROSITE" id="PS51030"/>
    </source>
</evidence>
<dbReference type="SMART" id="SM00399">
    <property type="entry name" value="ZnF_C4"/>
    <property type="match status" value="1"/>
</dbReference>
<dbReference type="GO" id="GO:0008270">
    <property type="term" value="F:zinc ion binding"/>
    <property type="evidence" value="ECO:0007669"/>
    <property type="project" value="UniProtKB-KW"/>
</dbReference>
<dbReference type="GO" id="GO:0030154">
    <property type="term" value="P:cell differentiation"/>
    <property type="evidence" value="ECO:0007669"/>
    <property type="project" value="TreeGrafter"/>
</dbReference>
<dbReference type="GO" id="GO:0020037">
    <property type="term" value="F:heme binding"/>
    <property type="evidence" value="ECO:0007669"/>
    <property type="project" value="UniProtKB-ARBA"/>
</dbReference>
<dbReference type="InterPro" id="IPR001628">
    <property type="entry name" value="Znf_hrmn_rcpt"/>
</dbReference>
<dbReference type="InterPro" id="IPR050234">
    <property type="entry name" value="Nuclear_hormone_rcpt_NR1"/>
</dbReference>
<dbReference type="FunFam" id="1.10.565.10:FF:000029">
    <property type="entry name" value="Ecdysone-induced protein 75B, isoform B"/>
    <property type="match status" value="1"/>
</dbReference>
<feature type="compositionally biased region" description="Low complexity" evidence="11">
    <location>
        <begin position="530"/>
        <end position="565"/>
    </location>
</feature>
<keyword evidence="8" id="KW-0804">Transcription</keyword>
<feature type="domain" description="Nuclear receptor" evidence="12">
    <location>
        <begin position="125"/>
        <end position="250"/>
    </location>
</feature>
<dbReference type="Pfam" id="PF00105">
    <property type="entry name" value="zf-C4"/>
    <property type="match status" value="2"/>
</dbReference>
<dbReference type="PRINTS" id="PR00047">
    <property type="entry name" value="STROIDFINGER"/>
</dbReference>
<comment type="similarity">
    <text evidence="2">Belongs to the nuclear hormone receptor family. NR1 subfamily.</text>
</comment>
<dbReference type="GO" id="GO:0018990">
    <property type="term" value="P:ecdysis, chitin-based cuticle"/>
    <property type="evidence" value="ECO:0007669"/>
    <property type="project" value="UniProtKB-ARBA"/>
</dbReference>
<dbReference type="InterPro" id="IPR035500">
    <property type="entry name" value="NHR-like_dom_sf"/>
</dbReference>
<evidence type="ECO:0000256" key="9">
    <source>
        <dbReference type="ARBA" id="ARBA00023170"/>
    </source>
</evidence>
<dbReference type="SUPFAM" id="SSF57716">
    <property type="entry name" value="Glucocorticoid receptor-like (DNA-binding domain)"/>
    <property type="match status" value="2"/>
</dbReference>
<evidence type="ECO:0000256" key="2">
    <source>
        <dbReference type="ARBA" id="ARBA00008092"/>
    </source>
</evidence>
<evidence type="ECO:0000256" key="8">
    <source>
        <dbReference type="ARBA" id="ARBA00023163"/>
    </source>
</evidence>
<dbReference type="PROSITE" id="PS51843">
    <property type="entry name" value="NR_LBD"/>
    <property type="match status" value="1"/>
</dbReference>
<comment type="caution">
    <text evidence="14">The sequence shown here is derived from an EMBL/GenBank/DDBJ whole genome shotgun (WGS) entry which is preliminary data.</text>
</comment>
<dbReference type="GO" id="GO:0007553">
    <property type="term" value="P:regulation of ecdysteroid metabolic process"/>
    <property type="evidence" value="ECO:0007669"/>
    <property type="project" value="UniProtKB-ARBA"/>
</dbReference>
<dbReference type="SMART" id="SM00430">
    <property type="entry name" value="HOLI"/>
    <property type="match status" value="1"/>
</dbReference>
<organism evidence="14 15">
    <name type="scientific">Cloeon dipterum</name>
    <dbReference type="NCBI Taxonomy" id="197152"/>
    <lineage>
        <taxon>Eukaryota</taxon>
        <taxon>Metazoa</taxon>
        <taxon>Ecdysozoa</taxon>
        <taxon>Arthropoda</taxon>
        <taxon>Hexapoda</taxon>
        <taxon>Insecta</taxon>
        <taxon>Pterygota</taxon>
        <taxon>Palaeoptera</taxon>
        <taxon>Ephemeroptera</taxon>
        <taxon>Pisciforma</taxon>
        <taxon>Baetidae</taxon>
        <taxon>Cloeon</taxon>
    </lineage>
</organism>
<evidence type="ECO:0000256" key="7">
    <source>
        <dbReference type="ARBA" id="ARBA00023125"/>
    </source>
</evidence>
<evidence type="ECO:0000313" key="14">
    <source>
        <dbReference type="EMBL" id="CAB3373903.1"/>
    </source>
</evidence>
<evidence type="ECO:0000256" key="1">
    <source>
        <dbReference type="ARBA" id="ARBA00004123"/>
    </source>
</evidence>
<dbReference type="InterPro" id="IPR001723">
    <property type="entry name" value="Nuclear_hrmn_rcpt"/>
</dbReference>
<feature type="region of interest" description="Disordered" evidence="11">
    <location>
        <begin position="528"/>
        <end position="621"/>
    </location>
</feature>
<dbReference type="PROSITE" id="PS51030">
    <property type="entry name" value="NUCLEAR_REC_DBD_2"/>
    <property type="match status" value="1"/>
</dbReference>
<gene>
    <name evidence="14" type="ORF">CLODIP_2_CD02357</name>
</gene>
<keyword evidence="6" id="KW-0805">Transcription regulation</keyword>
<evidence type="ECO:0000256" key="5">
    <source>
        <dbReference type="ARBA" id="ARBA00022833"/>
    </source>
</evidence>
<dbReference type="Gene3D" id="3.30.50.10">
    <property type="entry name" value="Erythroid Transcription Factor GATA-1, subunit A"/>
    <property type="match status" value="1"/>
</dbReference>
<keyword evidence="15" id="KW-1185">Reference proteome</keyword>
<comment type="subcellular location">
    <subcellularLocation>
        <location evidence="1">Nucleus</location>
    </subcellularLocation>
</comment>
<dbReference type="GO" id="GO:0045944">
    <property type="term" value="P:positive regulation of transcription by RNA polymerase II"/>
    <property type="evidence" value="ECO:0007669"/>
    <property type="project" value="TreeGrafter"/>
</dbReference>
<dbReference type="SUPFAM" id="SSF48508">
    <property type="entry name" value="Nuclear receptor ligand-binding domain"/>
    <property type="match status" value="1"/>
</dbReference>
<accession>A0A8S1D0R1</accession>
<reference evidence="14 15" key="1">
    <citation type="submission" date="2020-04" db="EMBL/GenBank/DDBJ databases">
        <authorList>
            <person name="Alioto T."/>
            <person name="Alioto T."/>
            <person name="Gomez Garrido J."/>
        </authorList>
    </citation>
    <scope>NUCLEOTIDE SEQUENCE [LARGE SCALE GENOMIC DNA]</scope>
</reference>
<keyword evidence="10" id="KW-0539">Nucleus</keyword>
<evidence type="ECO:0000256" key="10">
    <source>
        <dbReference type="ARBA" id="ARBA00023242"/>
    </source>
</evidence>
<sequence length="802" mass="87628">MPKAACGYLNAGLLATLGQRTNRPDQRCGRCDWPPNSSPWDLQTKLLSHLKQQLSAGRRIMVLTQQVVTSSTMLPPPAPTSRAPKLSAIKNEPVQNDEEAPPPVGGPVLEEATSSIPDLEFDGTTVLCRVCGDKASGFHYGVHSCEGCKNDELNKRTMALLVPQQQTFAENQLEKDGKAEEEEPQLEVMCDTEPGDLWGFFRRSIQQKIQYRPCTKNQQCSILRINRNRCQYCRLKKCIAVGMSRDAVRFGRVPKREKARILAAMQQSSSSRSHERAVAAELEDEGRLMTTVIRAHIETCDFTQDKIRPFLQNARENPSFCAPTTLACPLNPNAVPLNGAQEALQDFSARFSPAIRGVVQFAKRLPGFSLLAQADQVTLLKAGVFEVLLLRLAAMFDAQTGRLVCLNGQVLSRDSARLSASNARFLVDSMFDFAERLNGLGLSDAEVGLFCSVVVIAPDRPGLRNVEFVEKMHRRLKTALQRLVTETHGENAPAVLEQLFAKVPDLRTLNTLHSEKLLAFKMTEQQQENSSSNWASQETSSSSSSVESEEMSPYSEYQQSSSSSSCPYKMEGSPPSTDESCEKVCSLKRRGSTTSMYEPNPKYARKIPESPPSDSGIESGTEKLDKFSETSVCSSPRSCVDVTEEPPTTAFPEDMPVLKRVLQAPPLYDTNSLMEAAYKPHKKFRRPIPGEEAAAAAAAGASSSGCPSQQPTAASSPSSYKAASLSATHSMLARSLAESPKLTAEQMKQAEVIQNYILHEQAPATAAASTWPSQAGGQTSVIMSSKAVAPTESQPLNLSIKI</sequence>
<dbReference type="CDD" id="cd07166">
    <property type="entry name" value="NR_DBD_REV_ERB"/>
    <property type="match status" value="1"/>
</dbReference>
<dbReference type="Pfam" id="PF00104">
    <property type="entry name" value="Hormone_recep"/>
    <property type="match status" value="1"/>
</dbReference>
<dbReference type="GO" id="GO:0000978">
    <property type="term" value="F:RNA polymerase II cis-regulatory region sequence-specific DNA binding"/>
    <property type="evidence" value="ECO:0007669"/>
    <property type="project" value="TreeGrafter"/>
</dbReference>
<keyword evidence="9" id="KW-0675">Receptor</keyword>
<name>A0A8S1D0R1_9INSE</name>
<dbReference type="GO" id="GO:0005634">
    <property type="term" value="C:nucleus"/>
    <property type="evidence" value="ECO:0007669"/>
    <property type="project" value="UniProtKB-SubCell"/>
</dbReference>
<dbReference type="AlphaFoldDB" id="A0A8S1D0R1"/>
<dbReference type="InterPro" id="IPR001728">
    <property type="entry name" value="ThyrH_rcpt"/>
</dbReference>